<dbReference type="Proteomes" id="UP000240400">
    <property type="component" value="Unassembled WGS sequence"/>
</dbReference>
<feature type="non-terminal residue" evidence="2">
    <location>
        <position position="1"/>
    </location>
</feature>
<comment type="caution">
    <text evidence="2">The sequence shown here is derived from an EMBL/GenBank/DDBJ whole genome shotgun (WGS) entry which is preliminary data.</text>
</comment>
<feature type="region of interest" description="Disordered" evidence="1">
    <location>
        <begin position="1"/>
        <end position="20"/>
    </location>
</feature>
<evidence type="ECO:0000256" key="1">
    <source>
        <dbReference type="SAM" id="MobiDB-lite"/>
    </source>
</evidence>
<proteinExistence type="predicted"/>
<evidence type="ECO:0000313" key="3">
    <source>
        <dbReference type="Proteomes" id="UP000240400"/>
    </source>
</evidence>
<evidence type="ECO:0000313" key="2">
    <source>
        <dbReference type="EMBL" id="PTK52920.1"/>
    </source>
</evidence>
<dbReference type="EMBL" id="PZHR01000293">
    <property type="protein sequence ID" value="PTK52920.1"/>
    <property type="molecule type" value="Genomic_DNA"/>
</dbReference>
<reference evidence="2 3" key="1">
    <citation type="journal article" date="2016" name="Front. Microbiol.">
        <title>Comprehensive Phylogenetic Analysis of Bovine Non-aureus Staphylococci Species Based on Whole-Genome Sequencing.</title>
        <authorList>
            <person name="Naushad S."/>
            <person name="Barkema H.W."/>
            <person name="Luby C."/>
            <person name="Condas L.A."/>
            <person name="Nobrega D.B."/>
            <person name="Carson D.A."/>
            <person name="De Buck J."/>
        </authorList>
    </citation>
    <scope>NUCLEOTIDE SEQUENCE [LARGE SCALE GENOMIC DNA]</scope>
    <source>
        <strain evidence="2 3">SNUC 4337</strain>
    </source>
</reference>
<gene>
    <name evidence="2" type="ORF">BUZ61_14275</name>
</gene>
<dbReference type="AlphaFoldDB" id="A0A2T4S6T1"/>
<sequence>AVIAYIKEKGDTRREHNLNR</sequence>
<name>A0A2T4S6T1_9STAP</name>
<accession>A0A2T4S6T1</accession>
<protein>
    <submittedName>
        <fullName evidence="2">DoxX family protein</fullName>
    </submittedName>
</protein>
<organism evidence="2 3">
    <name type="scientific">Staphylococcus nepalensis</name>
    <dbReference type="NCBI Taxonomy" id="214473"/>
    <lineage>
        <taxon>Bacteria</taxon>
        <taxon>Bacillati</taxon>
        <taxon>Bacillota</taxon>
        <taxon>Bacilli</taxon>
        <taxon>Bacillales</taxon>
        <taxon>Staphylococcaceae</taxon>
        <taxon>Staphylococcus</taxon>
    </lineage>
</organism>